<evidence type="ECO:0000259" key="7">
    <source>
        <dbReference type="Pfam" id="PF00151"/>
    </source>
</evidence>
<comment type="similarity">
    <text evidence="2 4">Belongs to the AB hydrolase superfamily. Lipase family.</text>
</comment>
<dbReference type="Pfam" id="PF00151">
    <property type="entry name" value="Lipase"/>
    <property type="match status" value="1"/>
</dbReference>
<dbReference type="PANTHER" id="PTHR11610">
    <property type="entry name" value="LIPASE"/>
    <property type="match status" value="1"/>
</dbReference>
<dbReference type="GO" id="GO:0016298">
    <property type="term" value="F:lipase activity"/>
    <property type="evidence" value="ECO:0007669"/>
    <property type="project" value="InterPro"/>
</dbReference>
<accession>A0A8I6RDR8</accession>
<organism evidence="8 9">
    <name type="scientific">Cimex lectularius</name>
    <name type="common">Bed bug</name>
    <name type="synonym">Acanthia lectularia</name>
    <dbReference type="NCBI Taxonomy" id="79782"/>
    <lineage>
        <taxon>Eukaryota</taxon>
        <taxon>Metazoa</taxon>
        <taxon>Ecdysozoa</taxon>
        <taxon>Arthropoda</taxon>
        <taxon>Hexapoda</taxon>
        <taxon>Insecta</taxon>
        <taxon>Pterygota</taxon>
        <taxon>Neoptera</taxon>
        <taxon>Paraneoptera</taxon>
        <taxon>Hemiptera</taxon>
        <taxon>Heteroptera</taxon>
        <taxon>Panheteroptera</taxon>
        <taxon>Cimicomorpha</taxon>
        <taxon>Cimicidae</taxon>
        <taxon>Cimex</taxon>
    </lineage>
</organism>
<evidence type="ECO:0000256" key="2">
    <source>
        <dbReference type="ARBA" id="ARBA00010701"/>
    </source>
</evidence>
<feature type="chain" id="PRO_5035274962" description="Lipase domain-containing protein" evidence="6">
    <location>
        <begin position="21"/>
        <end position="377"/>
    </location>
</feature>
<dbReference type="GO" id="GO:0005615">
    <property type="term" value="C:extracellular space"/>
    <property type="evidence" value="ECO:0007669"/>
    <property type="project" value="TreeGrafter"/>
</dbReference>
<dbReference type="OMA" id="MCTASSY"/>
<evidence type="ECO:0000256" key="1">
    <source>
        <dbReference type="ARBA" id="ARBA00004613"/>
    </source>
</evidence>
<gene>
    <name evidence="8" type="primary">106663703</name>
</gene>
<dbReference type="KEGG" id="clec:106663703"/>
<feature type="domain" description="Lipase" evidence="7">
    <location>
        <begin position="21"/>
        <end position="308"/>
    </location>
</feature>
<evidence type="ECO:0000256" key="4">
    <source>
        <dbReference type="RuleBase" id="RU004262"/>
    </source>
</evidence>
<keyword evidence="6" id="KW-0732">Signal</keyword>
<dbReference type="GO" id="GO:0016042">
    <property type="term" value="P:lipid catabolic process"/>
    <property type="evidence" value="ECO:0007669"/>
    <property type="project" value="TreeGrafter"/>
</dbReference>
<evidence type="ECO:0000313" key="8">
    <source>
        <dbReference type="EnsemblMetazoa" id="XP_014244236.1"/>
    </source>
</evidence>
<dbReference type="InterPro" id="IPR013818">
    <property type="entry name" value="Lipase"/>
</dbReference>
<feature type="signal peptide" evidence="6">
    <location>
        <begin position="1"/>
        <end position="20"/>
    </location>
</feature>
<dbReference type="PRINTS" id="PR00821">
    <property type="entry name" value="TAGLIPASE"/>
</dbReference>
<keyword evidence="5" id="KW-0472">Membrane</keyword>
<evidence type="ECO:0000256" key="6">
    <source>
        <dbReference type="SAM" id="SignalP"/>
    </source>
</evidence>
<evidence type="ECO:0000256" key="5">
    <source>
        <dbReference type="SAM" id="Phobius"/>
    </source>
</evidence>
<dbReference type="InterPro" id="IPR000734">
    <property type="entry name" value="TAG_lipase"/>
</dbReference>
<feature type="transmembrane region" description="Helical" evidence="5">
    <location>
        <begin position="356"/>
        <end position="375"/>
    </location>
</feature>
<keyword evidence="5" id="KW-0812">Transmembrane</keyword>
<evidence type="ECO:0000256" key="3">
    <source>
        <dbReference type="ARBA" id="ARBA00022525"/>
    </source>
</evidence>
<evidence type="ECO:0000313" key="9">
    <source>
        <dbReference type="Proteomes" id="UP000494040"/>
    </source>
</evidence>
<protein>
    <recommendedName>
        <fullName evidence="7">Lipase domain-containing protein</fullName>
    </recommendedName>
</protein>
<keyword evidence="3" id="KW-0964">Secreted</keyword>
<dbReference type="Gene3D" id="3.40.50.1820">
    <property type="entry name" value="alpha/beta hydrolase"/>
    <property type="match status" value="1"/>
</dbReference>
<dbReference type="GO" id="GO:0017171">
    <property type="term" value="F:serine hydrolase activity"/>
    <property type="evidence" value="ECO:0007669"/>
    <property type="project" value="TreeGrafter"/>
</dbReference>
<comment type="subcellular location">
    <subcellularLocation>
        <location evidence="1">Secreted</location>
    </subcellularLocation>
</comment>
<proteinExistence type="inferred from homology"/>
<dbReference type="EnsemblMetazoa" id="XM_014388750.2">
    <property type="protein sequence ID" value="XP_014244236.1"/>
    <property type="gene ID" value="LOC106663703"/>
</dbReference>
<keyword evidence="5" id="KW-1133">Transmembrane helix</keyword>
<dbReference type="OrthoDB" id="199913at2759"/>
<dbReference type="PANTHER" id="PTHR11610:SF169">
    <property type="entry name" value="GH15759P-RELATED"/>
    <property type="match status" value="1"/>
</dbReference>
<dbReference type="InterPro" id="IPR029058">
    <property type="entry name" value="AB_hydrolase_fold"/>
</dbReference>
<dbReference type="AlphaFoldDB" id="A0A8I6RDR8"/>
<keyword evidence="9" id="KW-1185">Reference proteome</keyword>
<sequence length="377" mass="41388">MTGSSLALALLAFLICRNYGKPVDESKTMFYLIERGNPLKFQEFADSLDDLKYSDISEPNRTVVLLHGLGGNFNSSSNLLIAEALLRREGYTIIIADYEKAAEGPDYISAAKNMERVGKDVGNFLLAAQEDGYIALKSTTLIGFSLGAHVAGIAGYTIKESSGYLDKIIGLDPPSPWFADVGPELKLDKSDAGHVVVIHTASGYLSMVEPFGHVDFYPNGGTEPQPLCEFSKLASIGVLVTVVCSHLAAYRYLAESIMKPGFIATKCPSWKDYETGLCEGNEKTFMGFDTDSNVEGTYYLRTNKEPPFGSPINYDYGEIVDESQPEVFQDAESDPTKYRYYTPTSGAANAQAFLSAYHLAIYHLFINCIFVFITIKL</sequence>
<name>A0A8I6RDR8_CIMLE</name>
<dbReference type="Proteomes" id="UP000494040">
    <property type="component" value="Unassembled WGS sequence"/>
</dbReference>
<reference evidence="8" key="1">
    <citation type="submission" date="2022-01" db="UniProtKB">
        <authorList>
            <consortium name="EnsemblMetazoa"/>
        </authorList>
    </citation>
    <scope>IDENTIFICATION</scope>
</reference>
<dbReference type="SUPFAM" id="SSF53474">
    <property type="entry name" value="alpha/beta-Hydrolases"/>
    <property type="match status" value="1"/>
</dbReference>